<dbReference type="AlphaFoldDB" id="A0A7X3FYC2"/>
<accession>A0A7X3FYC2</accession>
<name>A0A7X3FYC2_9BURK</name>
<organism evidence="2 3">
    <name type="scientific">Massilia cellulosiltytica</name>
    <dbReference type="NCBI Taxonomy" id="2683234"/>
    <lineage>
        <taxon>Bacteria</taxon>
        <taxon>Pseudomonadati</taxon>
        <taxon>Pseudomonadota</taxon>
        <taxon>Betaproteobacteria</taxon>
        <taxon>Burkholderiales</taxon>
        <taxon>Oxalobacteraceae</taxon>
        <taxon>Telluria group</taxon>
        <taxon>Massilia</taxon>
    </lineage>
</organism>
<dbReference type="InterPro" id="IPR052945">
    <property type="entry name" value="Mitotic_Regulator"/>
</dbReference>
<dbReference type="Proteomes" id="UP000443353">
    <property type="component" value="Unassembled WGS sequence"/>
</dbReference>
<dbReference type="InterPro" id="IPR006597">
    <property type="entry name" value="Sel1-like"/>
</dbReference>
<comment type="caution">
    <text evidence="2">The sequence shown here is derived from an EMBL/GenBank/DDBJ whole genome shotgun (WGS) entry which is preliminary data.</text>
</comment>
<keyword evidence="1" id="KW-0732">Signal</keyword>
<evidence type="ECO:0000256" key="1">
    <source>
        <dbReference type="SAM" id="SignalP"/>
    </source>
</evidence>
<evidence type="ECO:0000313" key="2">
    <source>
        <dbReference type="EMBL" id="MVW59322.1"/>
    </source>
</evidence>
<dbReference type="SMART" id="SM00671">
    <property type="entry name" value="SEL1"/>
    <property type="match status" value="2"/>
</dbReference>
<dbReference type="PANTHER" id="PTHR43628">
    <property type="entry name" value="ACTIVATOR OF C KINASE PROTEIN 1-RELATED"/>
    <property type="match status" value="1"/>
</dbReference>
<sequence length="178" mass="19570">MRKFLISTVCCATLHGAVAHARPPGNGAPDIKSAESELSYRSYITSNKRIKCLYGYAANKTGDHAAAIQIFDDCIRRWNDVFSMIGLAQMYETGIGIRQDAAQSTALMRRAAQLDDGSSYPSLARYHFGVALAEGYGIEKNIAEARRWLHKAADEGVNEAAAYLDHLDHLDHQDRAAP</sequence>
<evidence type="ECO:0000313" key="3">
    <source>
        <dbReference type="Proteomes" id="UP000443353"/>
    </source>
</evidence>
<protein>
    <submittedName>
        <fullName evidence="2">Sel1 repeat family protein</fullName>
    </submittedName>
</protein>
<dbReference type="Gene3D" id="1.25.40.10">
    <property type="entry name" value="Tetratricopeptide repeat domain"/>
    <property type="match status" value="1"/>
</dbReference>
<dbReference type="EMBL" id="WSES01000002">
    <property type="protein sequence ID" value="MVW59322.1"/>
    <property type="molecule type" value="Genomic_DNA"/>
</dbReference>
<dbReference type="SUPFAM" id="SSF81901">
    <property type="entry name" value="HCP-like"/>
    <property type="match status" value="1"/>
</dbReference>
<feature type="chain" id="PRO_5030576067" evidence="1">
    <location>
        <begin position="22"/>
        <end position="178"/>
    </location>
</feature>
<dbReference type="Pfam" id="PF08238">
    <property type="entry name" value="Sel1"/>
    <property type="match status" value="2"/>
</dbReference>
<dbReference type="InterPro" id="IPR011990">
    <property type="entry name" value="TPR-like_helical_dom_sf"/>
</dbReference>
<dbReference type="RefSeq" id="WP_082577409.1">
    <property type="nucleotide sequence ID" value="NZ_WSES01000002.1"/>
</dbReference>
<gene>
    <name evidence="2" type="ORF">GPY61_05215</name>
</gene>
<feature type="signal peptide" evidence="1">
    <location>
        <begin position="1"/>
        <end position="21"/>
    </location>
</feature>
<reference evidence="2 3" key="1">
    <citation type="submission" date="2019-12" db="EMBL/GenBank/DDBJ databases">
        <authorList>
            <person name="Li C."/>
            <person name="Zhao J."/>
        </authorList>
    </citation>
    <scope>NUCLEOTIDE SEQUENCE [LARGE SCALE GENOMIC DNA]</scope>
    <source>
        <strain evidence="2 3">NEAU-DD11</strain>
    </source>
</reference>
<proteinExistence type="predicted"/>
<dbReference type="PANTHER" id="PTHR43628:SF1">
    <property type="entry name" value="CHITIN SYNTHASE REGULATORY FACTOR 2-RELATED"/>
    <property type="match status" value="1"/>
</dbReference>
<keyword evidence="3" id="KW-1185">Reference proteome</keyword>